<dbReference type="KEGG" id="dpo:117185150"/>
<name>A0A6I8WCN5_DROPS</name>
<dbReference type="Proteomes" id="UP000001819">
    <property type="component" value="Chromosome X"/>
</dbReference>
<sequence length="95" mass="10414">MRTSTLILVGLVLALYLVLVLGAPQRCKGKPSTPKCDGAKDSGNNSKRKCKKQANKGMWHYNAVTKTCTSLDYKGCGGNMNRWCSKQACETACRR</sequence>
<dbReference type="InterPro" id="IPR002223">
    <property type="entry name" value="Kunitz_BPTI"/>
</dbReference>
<keyword evidence="2" id="KW-0732">Signal</keyword>
<reference evidence="5" key="1">
    <citation type="submission" date="2025-08" db="UniProtKB">
        <authorList>
            <consortium name="RefSeq"/>
        </authorList>
    </citation>
    <scope>IDENTIFICATION</scope>
    <source>
        <strain evidence="5">MV-25-SWS-2005</strain>
        <tissue evidence="5">Whole body</tissue>
    </source>
</reference>
<evidence type="ECO:0000259" key="3">
    <source>
        <dbReference type="PROSITE" id="PS50279"/>
    </source>
</evidence>
<dbReference type="AlphaFoldDB" id="A0A6I8WCN5"/>
<dbReference type="RefSeq" id="XP_033241153.1">
    <property type="nucleotide sequence ID" value="XM_033385262.1"/>
</dbReference>
<evidence type="ECO:0000256" key="1">
    <source>
        <dbReference type="SAM" id="MobiDB-lite"/>
    </source>
</evidence>
<evidence type="ECO:0000313" key="4">
    <source>
        <dbReference type="Proteomes" id="UP000001819"/>
    </source>
</evidence>
<gene>
    <name evidence="5" type="primary">LOC117185150</name>
</gene>
<evidence type="ECO:0000256" key="2">
    <source>
        <dbReference type="SAM" id="SignalP"/>
    </source>
</evidence>
<keyword evidence="5" id="KW-0722">Serine protease inhibitor</keyword>
<organism evidence="4 5">
    <name type="scientific">Drosophila pseudoobscura pseudoobscura</name>
    <name type="common">Fruit fly</name>
    <dbReference type="NCBI Taxonomy" id="46245"/>
    <lineage>
        <taxon>Eukaryota</taxon>
        <taxon>Metazoa</taxon>
        <taxon>Ecdysozoa</taxon>
        <taxon>Arthropoda</taxon>
        <taxon>Hexapoda</taxon>
        <taxon>Insecta</taxon>
        <taxon>Pterygota</taxon>
        <taxon>Neoptera</taxon>
        <taxon>Endopterygota</taxon>
        <taxon>Diptera</taxon>
        <taxon>Brachycera</taxon>
        <taxon>Muscomorpha</taxon>
        <taxon>Ephydroidea</taxon>
        <taxon>Drosophilidae</taxon>
        <taxon>Drosophila</taxon>
        <taxon>Sophophora</taxon>
    </lineage>
</organism>
<protein>
    <submittedName>
        <fullName evidence="5">Kunitz-type serine protease inhibitor NACI</fullName>
    </submittedName>
</protein>
<dbReference type="OMA" id="GAPQRCK"/>
<proteinExistence type="predicted"/>
<dbReference type="CDD" id="cd00109">
    <property type="entry name" value="Kunitz-type"/>
    <property type="match status" value="1"/>
</dbReference>
<dbReference type="GO" id="GO:0004867">
    <property type="term" value="F:serine-type endopeptidase inhibitor activity"/>
    <property type="evidence" value="ECO:0007669"/>
    <property type="project" value="UniProtKB-KW"/>
</dbReference>
<dbReference type="SMART" id="SM00131">
    <property type="entry name" value="KU"/>
    <property type="match status" value="1"/>
</dbReference>
<accession>A0A6I8WCN5</accession>
<dbReference type="PANTHER" id="PTHR47248:SF7">
    <property type="entry name" value="BPTI_KUNITZ INHIBITOR DOMAIN-CONTAINING PROTEIN"/>
    <property type="match status" value="1"/>
</dbReference>
<dbReference type="PROSITE" id="PS50279">
    <property type="entry name" value="BPTI_KUNITZ_2"/>
    <property type="match status" value="1"/>
</dbReference>
<dbReference type="InterPro" id="IPR036880">
    <property type="entry name" value="Kunitz_BPTI_sf"/>
</dbReference>
<dbReference type="InParanoid" id="A0A6I8WCN5"/>
<feature type="domain" description="BPTI/Kunitz inhibitor" evidence="3">
    <location>
        <begin position="36"/>
        <end position="93"/>
    </location>
</feature>
<keyword evidence="5" id="KW-0646">Protease inhibitor</keyword>
<dbReference type="SUPFAM" id="SSF57362">
    <property type="entry name" value="BPTI-like"/>
    <property type="match status" value="1"/>
</dbReference>
<dbReference type="PANTHER" id="PTHR47248">
    <property type="entry name" value="PROTEIN CBG06772"/>
    <property type="match status" value="1"/>
</dbReference>
<feature type="region of interest" description="Disordered" evidence="1">
    <location>
        <begin position="27"/>
        <end position="49"/>
    </location>
</feature>
<dbReference type="InterPro" id="IPR052861">
    <property type="entry name" value="BPTI/Kunitz_domain"/>
</dbReference>
<evidence type="ECO:0000313" key="5">
    <source>
        <dbReference type="RefSeq" id="XP_033241153.1"/>
    </source>
</evidence>
<feature type="signal peptide" evidence="2">
    <location>
        <begin position="1"/>
        <end position="22"/>
    </location>
</feature>
<feature type="chain" id="PRO_5026222311" evidence="2">
    <location>
        <begin position="23"/>
        <end position="95"/>
    </location>
</feature>
<dbReference type="Pfam" id="PF00014">
    <property type="entry name" value="Kunitz_BPTI"/>
    <property type="match status" value="1"/>
</dbReference>
<dbReference type="Gene3D" id="4.10.410.10">
    <property type="entry name" value="Pancreatic trypsin inhibitor Kunitz domain"/>
    <property type="match status" value="1"/>
</dbReference>
<keyword evidence="4" id="KW-1185">Reference proteome</keyword>